<dbReference type="InterPro" id="IPR023214">
    <property type="entry name" value="HAD_sf"/>
</dbReference>
<evidence type="ECO:0000313" key="1">
    <source>
        <dbReference type="EMBL" id="KAK2164068.1"/>
    </source>
</evidence>
<dbReference type="Gene3D" id="1.10.150.240">
    <property type="entry name" value="Putative phosphatase, domain 2"/>
    <property type="match status" value="1"/>
</dbReference>
<accession>A0AAD9K4P8</accession>
<dbReference type="PANTHER" id="PTHR43434">
    <property type="entry name" value="PHOSPHOGLYCOLATE PHOSPHATASE"/>
    <property type="match status" value="1"/>
</dbReference>
<dbReference type="SFLD" id="SFLDG01129">
    <property type="entry name" value="C1.5:_HAD__Beta-PGM__Phosphata"/>
    <property type="match status" value="2"/>
</dbReference>
<keyword evidence="2" id="KW-1185">Reference proteome</keyword>
<organism evidence="1 2">
    <name type="scientific">Paralvinella palmiformis</name>
    <dbReference type="NCBI Taxonomy" id="53620"/>
    <lineage>
        <taxon>Eukaryota</taxon>
        <taxon>Metazoa</taxon>
        <taxon>Spiralia</taxon>
        <taxon>Lophotrochozoa</taxon>
        <taxon>Annelida</taxon>
        <taxon>Polychaeta</taxon>
        <taxon>Sedentaria</taxon>
        <taxon>Canalipalpata</taxon>
        <taxon>Terebellida</taxon>
        <taxon>Terebelliformia</taxon>
        <taxon>Alvinellidae</taxon>
        <taxon>Paralvinella</taxon>
    </lineage>
</organism>
<dbReference type="EMBL" id="JAODUP010000069">
    <property type="protein sequence ID" value="KAK2164068.1"/>
    <property type="molecule type" value="Genomic_DNA"/>
</dbReference>
<gene>
    <name evidence="1" type="ORF">LSH36_69g04005</name>
</gene>
<protein>
    <recommendedName>
        <fullName evidence="3">Phosphoglycolate phosphatase</fullName>
    </recommendedName>
</protein>
<dbReference type="PANTHER" id="PTHR43434:SF22">
    <property type="entry name" value="PHOSPHOGLYCOLATE PHOSPHATASE"/>
    <property type="match status" value="1"/>
</dbReference>
<evidence type="ECO:0000313" key="2">
    <source>
        <dbReference type="Proteomes" id="UP001208570"/>
    </source>
</evidence>
<dbReference type="SFLD" id="SFLDS00003">
    <property type="entry name" value="Haloacid_Dehalogenase"/>
    <property type="match status" value="2"/>
</dbReference>
<dbReference type="InterPro" id="IPR036412">
    <property type="entry name" value="HAD-like_sf"/>
</dbReference>
<dbReference type="InterPro" id="IPR023198">
    <property type="entry name" value="PGP-like_dom2"/>
</dbReference>
<dbReference type="Pfam" id="PF00702">
    <property type="entry name" value="Hydrolase"/>
    <property type="match status" value="2"/>
</dbReference>
<dbReference type="InterPro" id="IPR050155">
    <property type="entry name" value="HAD-like_hydrolase_sf"/>
</dbReference>
<reference evidence="1" key="1">
    <citation type="journal article" date="2023" name="Mol. Biol. Evol.">
        <title>Third-Generation Sequencing Reveals the Adaptive Role of the Epigenome in Three Deep-Sea Polychaetes.</title>
        <authorList>
            <person name="Perez M."/>
            <person name="Aroh O."/>
            <person name="Sun Y."/>
            <person name="Lan Y."/>
            <person name="Juniper S.K."/>
            <person name="Young C.R."/>
            <person name="Angers B."/>
            <person name="Qian P.Y."/>
        </authorList>
    </citation>
    <scope>NUCLEOTIDE SEQUENCE</scope>
    <source>
        <strain evidence="1">P08H-3</strain>
    </source>
</reference>
<name>A0AAD9K4P8_9ANNE</name>
<evidence type="ECO:0008006" key="3">
    <source>
        <dbReference type="Google" id="ProtNLM"/>
    </source>
</evidence>
<dbReference type="GO" id="GO:0008967">
    <property type="term" value="F:phosphoglycolate phosphatase activity"/>
    <property type="evidence" value="ECO:0007669"/>
    <property type="project" value="TreeGrafter"/>
</dbReference>
<dbReference type="GO" id="GO:0006281">
    <property type="term" value="P:DNA repair"/>
    <property type="evidence" value="ECO:0007669"/>
    <property type="project" value="TreeGrafter"/>
</dbReference>
<dbReference type="SUPFAM" id="SSF56784">
    <property type="entry name" value="HAD-like"/>
    <property type="match status" value="2"/>
</dbReference>
<sequence>MLLDGPTSNEGGHGSLSPGFKAGCFILPVDSISLEIVAVSHRRILTQLSSRRQRYHQNTESWKPELIVFDQYGTLIDIHSVWQPLVDRIRQRLELATGLDLQQKLYKTLDICRFTNKIRRGTLGEGTTCQIKRSLENMLHSEGLAWSEAQTLVEDNWENCGPAKPTDELKHTKAIFNELKSAGTKIGLCSADDRSTTVQNLRNSGLLHMIDHIKCGDDNAGRGVGEICESLGVSPCRTIVIGDAAADMKRGRLAGVAVNIGVLTGISSRLNLARLADVVTDDVSEAVGYVRTLNQAKVDELRQKRKVKVVGDKQASVVIFDKDGTLLCFHSLWTPWADKMINRLESATGLELAGKIFNELGYCTTERKWKPALFAEGTNEQCMERVASILEQEGIERSEAMSIITTVWPPGDHSQQNQSLKVLDNPASVFQTLRSLGIKVAVCTADSRHGTEQFLREHGAIDYVDMIVCGDDKDSVPKPDATNALRICEMLEADPERAVMVGDTSADMLMGRAAKLGATVAVLTGVGDVTHLAPDADYVVPSIGHVFEVVTSQADREYAINLYRRQLAKDKR</sequence>
<dbReference type="Gene3D" id="3.40.50.1000">
    <property type="entry name" value="HAD superfamily/HAD-like"/>
    <property type="match status" value="2"/>
</dbReference>
<dbReference type="AlphaFoldDB" id="A0AAD9K4P8"/>
<proteinExistence type="predicted"/>
<dbReference type="Proteomes" id="UP001208570">
    <property type="component" value="Unassembled WGS sequence"/>
</dbReference>
<comment type="caution">
    <text evidence="1">The sequence shown here is derived from an EMBL/GenBank/DDBJ whole genome shotgun (WGS) entry which is preliminary data.</text>
</comment>
<dbReference type="CDD" id="cd01427">
    <property type="entry name" value="HAD_like"/>
    <property type="match status" value="2"/>
</dbReference>